<dbReference type="RefSeq" id="WP_069697434.1">
    <property type="nucleotide sequence ID" value="NZ_JAGGMA010000012.1"/>
</dbReference>
<name>A0A1E5L0B9_9ENTE</name>
<dbReference type="STRING" id="762845.BCR26_08765"/>
<reference evidence="1 2" key="1">
    <citation type="submission" date="2016-09" db="EMBL/GenBank/DDBJ databases">
        <authorList>
            <person name="Capua I."/>
            <person name="De Benedictis P."/>
            <person name="Joannis T."/>
            <person name="Lombin L.H."/>
            <person name="Cattoli G."/>
        </authorList>
    </citation>
    <scope>NUCLEOTIDE SEQUENCE [LARGE SCALE GENOMIC DNA]</scope>
    <source>
        <strain evidence="1 2">LMG 25899</strain>
    </source>
</reference>
<evidence type="ECO:0000313" key="2">
    <source>
        <dbReference type="Proteomes" id="UP000095256"/>
    </source>
</evidence>
<proteinExistence type="predicted"/>
<accession>A0A1E5L0B9</accession>
<dbReference type="Proteomes" id="UP000095256">
    <property type="component" value="Unassembled WGS sequence"/>
</dbReference>
<gene>
    <name evidence="1" type="ORF">BCR26_08765</name>
</gene>
<dbReference type="EMBL" id="MIEK01000005">
    <property type="protein sequence ID" value="OEH83561.1"/>
    <property type="molecule type" value="Genomic_DNA"/>
</dbReference>
<organism evidence="1 2">
    <name type="scientific">Enterococcus rivorum</name>
    <dbReference type="NCBI Taxonomy" id="762845"/>
    <lineage>
        <taxon>Bacteria</taxon>
        <taxon>Bacillati</taxon>
        <taxon>Bacillota</taxon>
        <taxon>Bacilli</taxon>
        <taxon>Lactobacillales</taxon>
        <taxon>Enterococcaceae</taxon>
        <taxon>Enterococcus</taxon>
    </lineage>
</organism>
<keyword evidence="2" id="KW-1185">Reference proteome</keyword>
<comment type="caution">
    <text evidence="1">The sequence shown here is derived from an EMBL/GenBank/DDBJ whole genome shotgun (WGS) entry which is preliminary data.</text>
</comment>
<evidence type="ECO:0000313" key="1">
    <source>
        <dbReference type="EMBL" id="OEH83561.1"/>
    </source>
</evidence>
<sequence length="97" mass="11260">MPYLEKTLFTYMKGKPTKNNILKSIYVENTKKNTAHIICEPYDNAYNPDKAINLLKRRRKNILKTLNVESLYVEIYDEWGLIAGGEIGLNYDSIGWS</sequence>
<protein>
    <submittedName>
        <fullName evidence="1">Uncharacterized protein</fullName>
    </submittedName>
</protein>
<dbReference type="AlphaFoldDB" id="A0A1E5L0B9"/>